<evidence type="ECO:0000313" key="2">
    <source>
        <dbReference type="EMBL" id="CAA9457783.1"/>
    </source>
</evidence>
<accession>A0A6J4R0N1</accession>
<name>A0A6J4R0N1_9ACTN</name>
<proteinExistence type="predicted"/>
<dbReference type="EMBL" id="CADCVG010000079">
    <property type="protein sequence ID" value="CAA9457783.1"/>
    <property type="molecule type" value="Genomic_DNA"/>
</dbReference>
<feature type="transmembrane region" description="Helical" evidence="1">
    <location>
        <begin position="100"/>
        <end position="122"/>
    </location>
</feature>
<feature type="transmembrane region" description="Helical" evidence="1">
    <location>
        <begin position="134"/>
        <end position="152"/>
    </location>
</feature>
<protein>
    <submittedName>
        <fullName evidence="2">Uncharacterized protein</fullName>
    </submittedName>
</protein>
<organism evidence="2">
    <name type="scientific">uncultured Rubrobacteraceae bacterium</name>
    <dbReference type="NCBI Taxonomy" id="349277"/>
    <lineage>
        <taxon>Bacteria</taxon>
        <taxon>Bacillati</taxon>
        <taxon>Actinomycetota</taxon>
        <taxon>Rubrobacteria</taxon>
        <taxon>Rubrobacterales</taxon>
        <taxon>Rubrobacteraceae</taxon>
        <taxon>environmental samples</taxon>
    </lineage>
</organism>
<sequence length="199" mass="20764">MAANLVRWSGPAAMAAGALLIVTFLLSEFVADGFFYLITLVFLLLLVALPGLQAQQAGRSGLLGRIGFSMALIGAAILVVLFAVVGVSETFFGFDPDESAVPLLFLAGGFFTLLVGIILFGIATARAGVFPRGAALLLTLGLPLALAIDILTGAFSSEEEQTAWGIYIGFTIFSAGLIWLGHALWSERGASAGQPSRVR</sequence>
<evidence type="ECO:0000256" key="1">
    <source>
        <dbReference type="SAM" id="Phobius"/>
    </source>
</evidence>
<dbReference type="AlphaFoldDB" id="A0A6J4R0N1"/>
<keyword evidence="1" id="KW-0812">Transmembrane</keyword>
<feature type="transmembrane region" description="Helical" evidence="1">
    <location>
        <begin position="12"/>
        <end position="29"/>
    </location>
</feature>
<feature type="transmembrane region" description="Helical" evidence="1">
    <location>
        <begin position="164"/>
        <end position="185"/>
    </location>
</feature>
<feature type="transmembrane region" description="Helical" evidence="1">
    <location>
        <begin position="35"/>
        <end position="54"/>
    </location>
</feature>
<feature type="transmembrane region" description="Helical" evidence="1">
    <location>
        <begin position="66"/>
        <end position="88"/>
    </location>
</feature>
<keyword evidence="1" id="KW-0472">Membrane</keyword>
<reference evidence="2" key="1">
    <citation type="submission" date="2020-02" db="EMBL/GenBank/DDBJ databases">
        <authorList>
            <person name="Meier V. D."/>
        </authorList>
    </citation>
    <scope>NUCLEOTIDE SEQUENCE</scope>
    <source>
        <strain evidence="2">AVDCRST_MAG14</strain>
    </source>
</reference>
<gene>
    <name evidence="2" type="ORF">AVDCRST_MAG14-1889</name>
</gene>
<keyword evidence="1" id="KW-1133">Transmembrane helix</keyword>